<sequence length="370" mass="42198">MGCGQSAPVEDNEARARSDAIEKQLKQAERDARQDVKLLFLGAGALRDVQYLMKRVAESTVLKQFRLMYDKPMEHEERLGYREVILANTFQSLSVVLDAMEMMGIQFDDPESANEALIMSDIGSYPEWPVPQSVAKTVKNLYADAGVKDAIAKRSEFQLGKFRANLACPSCPSQYFFENVERTIDPNFIPSDDDILRCRVKTTGISETILKVGDLRYRLLDVGGQRTERRKWLNCFEDVTVLLFLVAIQEFDQSLYEDESVNRLQESVTLFESVANSRYFANTSIILFLNKIDLFASKLRAGTKLVDYCPDYAGPNEFEPASQYMAKKFRSLYRRPQDLYQHLTCATVRVVLISVNDTILRKNLTYSGLM</sequence>
<evidence type="ECO:0000313" key="8">
    <source>
        <dbReference type="EMBL" id="KAF7846377.1"/>
    </source>
</evidence>
<comment type="caution">
    <text evidence="8">The sequence shown here is derived from an EMBL/GenBank/DDBJ whole genome shotgun (WGS) entry which is preliminary data.</text>
</comment>
<dbReference type="SUPFAM" id="SSF47895">
    <property type="entry name" value="Transducin (alpha subunit), insertion domain"/>
    <property type="match status" value="1"/>
</dbReference>
<dbReference type="FunFam" id="3.40.50.300:FF:002307">
    <property type="entry name" value="Guanine nucleotide-binding protein G(k) subunit alpha"/>
    <property type="match status" value="1"/>
</dbReference>
<keyword evidence="5" id="KW-0807">Transducer</keyword>
<keyword evidence="9" id="KW-1185">Reference proteome</keyword>
<dbReference type="Pfam" id="PF00503">
    <property type="entry name" value="G-alpha"/>
    <property type="match status" value="1"/>
</dbReference>
<dbReference type="GO" id="GO:0005525">
    <property type="term" value="F:GTP binding"/>
    <property type="evidence" value="ECO:0007669"/>
    <property type="project" value="UniProtKB-KW"/>
</dbReference>
<evidence type="ECO:0000256" key="5">
    <source>
        <dbReference type="ARBA" id="ARBA00023224"/>
    </source>
</evidence>
<evidence type="ECO:0000256" key="1">
    <source>
        <dbReference type="ARBA" id="ARBA00022723"/>
    </source>
</evidence>
<dbReference type="InterPro" id="IPR001019">
    <property type="entry name" value="Gprotein_alpha_su"/>
</dbReference>
<dbReference type="PANTHER" id="PTHR10218">
    <property type="entry name" value="GTP-BINDING PROTEIN ALPHA SUBUNIT"/>
    <property type="match status" value="1"/>
</dbReference>
<evidence type="ECO:0000256" key="6">
    <source>
        <dbReference type="PIRSR" id="PIRSR601019-1"/>
    </source>
</evidence>
<evidence type="ECO:0000313" key="9">
    <source>
        <dbReference type="Proteomes" id="UP000806378"/>
    </source>
</evidence>
<dbReference type="PANTHER" id="PTHR10218:SF302">
    <property type="entry name" value="GUANINE NUCLEOTIDE-BINDING PROTEIN ALPHA-5 SUBUNIT"/>
    <property type="match status" value="1"/>
</dbReference>
<protein>
    <submittedName>
        <fullName evidence="8">Uncharacterized protein</fullName>
    </submittedName>
</protein>
<dbReference type="InterPro" id="IPR027417">
    <property type="entry name" value="P-loop_NTPase"/>
</dbReference>
<keyword evidence="4 6" id="KW-0342">GTP-binding</keyword>
<name>A0A8T0CFY0_CORYI</name>
<organism evidence="8 9">
    <name type="scientific">Corymbia citriodora subsp. variegata</name>
    <dbReference type="NCBI Taxonomy" id="360336"/>
    <lineage>
        <taxon>Eukaryota</taxon>
        <taxon>Viridiplantae</taxon>
        <taxon>Streptophyta</taxon>
        <taxon>Embryophyta</taxon>
        <taxon>Tracheophyta</taxon>
        <taxon>Spermatophyta</taxon>
        <taxon>Magnoliopsida</taxon>
        <taxon>eudicotyledons</taxon>
        <taxon>Gunneridae</taxon>
        <taxon>Pentapetalae</taxon>
        <taxon>rosids</taxon>
        <taxon>malvids</taxon>
        <taxon>Myrtales</taxon>
        <taxon>Myrtaceae</taxon>
        <taxon>Myrtoideae</taxon>
        <taxon>Eucalypteae</taxon>
        <taxon>Corymbia</taxon>
    </lineage>
</organism>
<dbReference type="OrthoDB" id="5817230at2759"/>
<keyword evidence="3 7" id="KW-0460">Magnesium</keyword>
<evidence type="ECO:0000256" key="4">
    <source>
        <dbReference type="ARBA" id="ARBA00023134"/>
    </source>
</evidence>
<dbReference type="EMBL" id="MU093513">
    <property type="protein sequence ID" value="KAF7846377.1"/>
    <property type="molecule type" value="Genomic_DNA"/>
</dbReference>
<keyword evidence="2 6" id="KW-0547">Nucleotide-binding</keyword>
<gene>
    <name evidence="8" type="ORF">BT93_L4484</name>
</gene>
<evidence type="ECO:0000256" key="3">
    <source>
        <dbReference type="ARBA" id="ARBA00022842"/>
    </source>
</evidence>
<dbReference type="SUPFAM" id="SSF52540">
    <property type="entry name" value="P-loop containing nucleoside triphosphate hydrolases"/>
    <property type="match status" value="1"/>
</dbReference>
<dbReference type="PROSITE" id="PS51882">
    <property type="entry name" value="G_ALPHA"/>
    <property type="match status" value="1"/>
</dbReference>
<feature type="binding site" evidence="6">
    <location>
        <position position="346"/>
    </location>
    <ligand>
        <name>GTP</name>
        <dbReference type="ChEBI" id="CHEBI:37565"/>
    </ligand>
</feature>
<dbReference type="GO" id="GO:0046872">
    <property type="term" value="F:metal ion binding"/>
    <property type="evidence" value="ECO:0007669"/>
    <property type="project" value="UniProtKB-KW"/>
</dbReference>
<dbReference type="Gene3D" id="1.10.400.10">
    <property type="entry name" value="GI Alpha 1, domain 2-like"/>
    <property type="match status" value="1"/>
</dbReference>
<dbReference type="GO" id="GO:0001664">
    <property type="term" value="F:G protein-coupled receptor binding"/>
    <property type="evidence" value="ECO:0007669"/>
    <property type="project" value="TreeGrafter"/>
</dbReference>
<dbReference type="GO" id="GO:0007186">
    <property type="term" value="P:G protein-coupled receptor signaling pathway"/>
    <property type="evidence" value="ECO:0007669"/>
    <property type="project" value="InterPro"/>
</dbReference>
<feature type="binding site" evidence="6">
    <location>
        <begin position="221"/>
        <end position="225"/>
    </location>
    <ligand>
        <name>GTP</name>
        <dbReference type="ChEBI" id="CHEBI:37565"/>
    </ligand>
</feature>
<keyword evidence="1 7" id="KW-0479">Metal-binding</keyword>
<dbReference type="Proteomes" id="UP000806378">
    <property type="component" value="Unassembled WGS sequence"/>
</dbReference>
<proteinExistence type="predicted"/>
<dbReference type="InterPro" id="IPR011025">
    <property type="entry name" value="GproteinA_insert"/>
</dbReference>
<evidence type="ECO:0000256" key="2">
    <source>
        <dbReference type="ARBA" id="ARBA00022741"/>
    </source>
</evidence>
<dbReference type="Gramene" id="rna-gnl|WGS:JABURB|Cocit.L4484.1">
    <property type="protein sequence ID" value="cds-KAF7846377.1"/>
    <property type="gene ID" value="gene-BT93_L4484"/>
</dbReference>
<feature type="binding site" evidence="6">
    <location>
        <begin position="196"/>
        <end position="202"/>
    </location>
    <ligand>
        <name>GTP</name>
        <dbReference type="ChEBI" id="CHEBI:37565"/>
    </ligand>
</feature>
<dbReference type="SMART" id="SM00275">
    <property type="entry name" value="G_alpha"/>
    <property type="match status" value="1"/>
</dbReference>
<dbReference type="GO" id="GO:0003924">
    <property type="term" value="F:GTPase activity"/>
    <property type="evidence" value="ECO:0007669"/>
    <property type="project" value="InterPro"/>
</dbReference>
<dbReference type="Gene3D" id="3.40.50.300">
    <property type="entry name" value="P-loop containing nucleotide triphosphate hydrolases"/>
    <property type="match status" value="1"/>
</dbReference>
<feature type="binding site" evidence="7">
    <location>
        <position position="59"/>
    </location>
    <ligand>
        <name>Mg(2+)</name>
        <dbReference type="ChEBI" id="CHEBI:18420"/>
    </ligand>
</feature>
<reference evidence="8" key="1">
    <citation type="submission" date="2020-05" db="EMBL/GenBank/DDBJ databases">
        <title>WGS assembly of Corymbia citriodora subspecies variegata.</title>
        <authorList>
            <person name="Barry K."/>
            <person name="Hundley H."/>
            <person name="Shu S."/>
            <person name="Jenkins J."/>
            <person name="Grimwood J."/>
            <person name="Baten A."/>
        </authorList>
    </citation>
    <scope>NUCLEOTIDE SEQUENCE</scope>
    <source>
        <strain evidence="8">CV2-018</strain>
    </source>
</reference>
<evidence type="ECO:0000256" key="7">
    <source>
        <dbReference type="PIRSR" id="PIRSR601019-2"/>
    </source>
</evidence>
<feature type="binding site" evidence="6">
    <location>
        <begin position="290"/>
        <end position="293"/>
    </location>
    <ligand>
        <name>GTP</name>
        <dbReference type="ChEBI" id="CHEBI:37565"/>
    </ligand>
</feature>
<dbReference type="PRINTS" id="PR00318">
    <property type="entry name" value="GPROTEINA"/>
</dbReference>
<dbReference type="AlphaFoldDB" id="A0A8T0CFY0"/>
<dbReference type="GO" id="GO:0005834">
    <property type="term" value="C:heterotrimeric G-protein complex"/>
    <property type="evidence" value="ECO:0007669"/>
    <property type="project" value="TreeGrafter"/>
</dbReference>
<dbReference type="CDD" id="cd00066">
    <property type="entry name" value="G-alpha"/>
    <property type="match status" value="1"/>
</dbReference>
<dbReference type="GO" id="GO:0031683">
    <property type="term" value="F:G-protein beta/gamma-subunit complex binding"/>
    <property type="evidence" value="ECO:0007669"/>
    <property type="project" value="InterPro"/>
</dbReference>
<dbReference type="GO" id="GO:0005737">
    <property type="term" value="C:cytoplasm"/>
    <property type="evidence" value="ECO:0007669"/>
    <property type="project" value="TreeGrafter"/>
</dbReference>
<accession>A0A8T0CFY0</accession>
<feature type="binding site" evidence="7">
    <location>
        <position position="202"/>
    </location>
    <ligand>
        <name>Mg(2+)</name>
        <dbReference type="ChEBI" id="CHEBI:18420"/>
    </ligand>
</feature>